<dbReference type="PANTHER" id="PTHR43449:SF1">
    <property type="entry name" value="POLYMERASE BETA NUCLEOTIDYLTRANSFERASE DOMAIN-CONTAINING PROTEIN"/>
    <property type="match status" value="1"/>
</dbReference>
<dbReference type="AlphaFoldDB" id="A0A7C1CU62"/>
<evidence type="ECO:0000259" key="1">
    <source>
        <dbReference type="Pfam" id="PF01909"/>
    </source>
</evidence>
<accession>A0A7C1CU62</accession>
<protein>
    <submittedName>
        <fullName evidence="2">Nucleotidyltransferase domain-containing protein</fullName>
    </submittedName>
</protein>
<dbReference type="GO" id="GO:0016779">
    <property type="term" value="F:nucleotidyltransferase activity"/>
    <property type="evidence" value="ECO:0007669"/>
    <property type="project" value="InterPro"/>
</dbReference>
<organism evidence="2">
    <name type="scientific">Mesotoga infera</name>
    <dbReference type="NCBI Taxonomy" id="1236046"/>
    <lineage>
        <taxon>Bacteria</taxon>
        <taxon>Thermotogati</taxon>
        <taxon>Thermotogota</taxon>
        <taxon>Thermotogae</taxon>
        <taxon>Kosmotogales</taxon>
        <taxon>Kosmotogaceae</taxon>
        <taxon>Mesotoga</taxon>
    </lineage>
</organism>
<dbReference type="InterPro" id="IPR002934">
    <property type="entry name" value="Polymerase_NTP_transf_dom"/>
</dbReference>
<evidence type="ECO:0000313" key="2">
    <source>
        <dbReference type="EMBL" id="HDP78072.1"/>
    </source>
</evidence>
<dbReference type="Pfam" id="PF01909">
    <property type="entry name" value="NTP_transf_2"/>
    <property type="match status" value="1"/>
</dbReference>
<comment type="caution">
    <text evidence="2">The sequence shown here is derived from an EMBL/GenBank/DDBJ whole genome shotgun (WGS) entry which is preliminary data.</text>
</comment>
<name>A0A7C1CU62_9BACT</name>
<dbReference type="Gene3D" id="3.30.460.10">
    <property type="entry name" value="Beta Polymerase, domain 2"/>
    <property type="match status" value="1"/>
</dbReference>
<sequence>MPVRLLNSSIMKWPSKEAVVDSFFKWSETLKRDSNILSIGYFGSYARGDNGVGSDLDGIVVVKDSKAPFGKRGTEWDLSMLPVPVDILIYTLDEWNRLNIEPSYFIKRLREEVKWIFKTDDSLNL</sequence>
<dbReference type="CDD" id="cd05403">
    <property type="entry name" value="NT_KNTase_like"/>
    <property type="match status" value="1"/>
</dbReference>
<reference evidence="2" key="1">
    <citation type="journal article" date="2020" name="mSystems">
        <title>Genome- and Community-Level Interaction Insights into Carbon Utilization and Element Cycling Functions of Hydrothermarchaeota in Hydrothermal Sediment.</title>
        <authorList>
            <person name="Zhou Z."/>
            <person name="Liu Y."/>
            <person name="Xu W."/>
            <person name="Pan J."/>
            <person name="Luo Z.H."/>
            <person name="Li M."/>
        </authorList>
    </citation>
    <scope>NUCLEOTIDE SEQUENCE [LARGE SCALE GENOMIC DNA]</scope>
    <source>
        <strain evidence="2">SpSt-1179</strain>
    </source>
</reference>
<feature type="domain" description="Polymerase nucleotidyl transferase" evidence="1">
    <location>
        <begin position="28"/>
        <end position="111"/>
    </location>
</feature>
<dbReference type="Proteomes" id="UP000886198">
    <property type="component" value="Unassembled WGS sequence"/>
</dbReference>
<dbReference type="EMBL" id="DSBT01000222">
    <property type="protein sequence ID" value="HDP78072.1"/>
    <property type="molecule type" value="Genomic_DNA"/>
</dbReference>
<dbReference type="SUPFAM" id="SSF81301">
    <property type="entry name" value="Nucleotidyltransferase"/>
    <property type="match status" value="1"/>
</dbReference>
<proteinExistence type="predicted"/>
<gene>
    <name evidence="2" type="ORF">ENN47_07805</name>
</gene>
<dbReference type="PANTHER" id="PTHR43449">
    <property type="entry name" value="NUCLEOTIDYLTRANSFERASE"/>
    <property type="match status" value="1"/>
</dbReference>
<dbReference type="InterPro" id="IPR043519">
    <property type="entry name" value="NT_sf"/>
</dbReference>